<keyword evidence="3" id="KW-0238">DNA-binding</keyword>
<evidence type="ECO:0000259" key="6">
    <source>
        <dbReference type="Pfam" id="PF04545"/>
    </source>
</evidence>
<protein>
    <recommendedName>
        <fullName evidence="8">RNA polymerase sigma-70 region 2 domain-containing protein</fullName>
    </recommendedName>
</protein>
<evidence type="ECO:0000256" key="1">
    <source>
        <dbReference type="ARBA" id="ARBA00023015"/>
    </source>
</evidence>
<keyword evidence="2" id="KW-0731">Sigma factor</keyword>
<dbReference type="PANTHER" id="PTHR30603:SF47">
    <property type="entry name" value="RNA POLYMERASE SIGMA FACTOR SIGD, CHLOROPLASTIC"/>
    <property type="match status" value="1"/>
</dbReference>
<keyword evidence="4" id="KW-0804">Transcription</keyword>
<accession>A0A0F9AEP5</accession>
<evidence type="ECO:0000259" key="5">
    <source>
        <dbReference type="Pfam" id="PF04542"/>
    </source>
</evidence>
<dbReference type="GO" id="GO:0006352">
    <property type="term" value="P:DNA-templated transcription initiation"/>
    <property type="evidence" value="ECO:0007669"/>
    <property type="project" value="InterPro"/>
</dbReference>
<dbReference type="InterPro" id="IPR050239">
    <property type="entry name" value="Sigma-70_RNA_pol_init_factors"/>
</dbReference>
<evidence type="ECO:0000313" key="7">
    <source>
        <dbReference type="EMBL" id="KKL07885.1"/>
    </source>
</evidence>
<evidence type="ECO:0000256" key="2">
    <source>
        <dbReference type="ARBA" id="ARBA00023082"/>
    </source>
</evidence>
<dbReference type="Pfam" id="PF04542">
    <property type="entry name" value="Sigma70_r2"/>
    <property type="match status" value="1"/>
</dbReference>
<dbReference type="InterPro" id="IPR014284">
    <property type="entry name" value="RNA_pol_sigma-70_dom"/>
</dbReference>
<dbReference type="InterPro" id="IPR007630">
    <property type="entry name" value="RNA_pol_sigma70_r4"/>
</dbReference>
<feature type="domain" description="RNA polymerase sigma-70 region 4" evidence="6">
    <location>
        <begin position="114"/>
        <end position="162"/>
    </location>
</feature>
<evidence type="ECO:0000256" key="3">
    <source>
        <dbReference type="ARBA" id="ARBA00023125"/>
    </source>
</evidence>
<dbReference type="SUPFAM" id="SSF88659">
    <property type="entry name" value="Sigma3 and sigma4 domains of RNA polymerase sigma factors"/>
    <property type="match status" value="1"/>
</dbReference>
<dbReference type="PANTHER" id="PTHR30603">
    <property type="entry name" value="RNA POLYMERASE SIGMA FACTOR RPO"/>
    <property type="match status" value="1"/>
</dbReference>
<dbReference type="Gene3D" id="1.10.1740.10">
    <property type="match status" value="1"/>
</dbReference>
<dbReference type="InterPro" id="IPR013324">
    <property type="entry name" value="RNA_pol_sigma_r3/r4-like"/>
</dbReference>
<dbReference type="NCBIfam" id="TIGR02937">
    <property type="entry name" value="sigma70-ECF"/>
    <property type="match status" value="1"/>
</dbReference>
<name>A0A0F9AEP5_9ZZZZ</name>
<organism evidence="7">
    <name type="scientific">marine sediment metagenome</name>
    <dbReference type="NCBI Taxonomy" id="412755"/>
    <lineage>
        <taxon>unclassified sequences</taxon>
        <taxon>metagenomes</taxon>
        <taxon>ecological metagenomes</taxon>
    </lineage>
</organism>
<evidence type="ECO:0008006" key="8">
    <source>
        <dbReference type="Google" id="ProtNLM"/>
    </source>
</evidence>
<dbReference type="Gene3D" id="1.10.10.10">
    <property type="entry name" value="Winged helix-like DNA-binding domain superfamily/Winged helix DNA-binding domain"/>
    <property type="match status" value="1"/>
</dbReference>
<dbReference type="InterPro" id="IPR013325">
    <property type="entry name" value="RNA_pol_sigma_r2"/>
</dbReference>
<dbReference type="InterPro" id="IPR036388">
    <property type="entry name" value="WH-like_DNA-bd_sf"/>
</dbReference>
<feature type="domain" description="RNA polymerase sigma-70 region 2" evidence="5">
    <location>
        <begin position="11"/>
        <end position="79"/>
    </location>
</feature>
<sequence length="171" mass="19625">MSNHRSCVDATEHLRLVYHIANKVAVRWEWLVEHDDLVGWGMLGLVKASKRWTPDRGCTFATYATYRIRGQMMDAVEKELRMTRRRGSMPDMELFSDKRARADAVLARDEVESLLGSLSPRNASIMTMIYLDGLTLRETAKLMGLTESRICQIRKAAITKFRVVYLEEQAA</sequence>
<dbReference type="EMBL" id="LAZR01043108">
    <property type="protein sequence ID" value="KKL07885.1"/>
    <property type="molecule type" value="Genomic_DNA"/>
</dbReference>
<dbReference type="GO" id="GO:0016987">
    <property type="term" value="F:sigma factor activity"/>
    <property type="evidence" value="ECO:0007669"/>
    <property type="project" value="UniProtKB-KW"/>
</dbReference>
<dbReference type="CDD" id="cd06171">
    <property type="entry name" value="Sigma70_r4"/>
    <property type="match status" value="1"/>
</dbReference>
<reference evidence="7" key="1">
    <citation type="journal article" date="2015" name="Nature">
        <title>Complex archaea that bridge the gap between prokaryotes and eukaryotes.</title>
        <authorList>
            <person name="Spang A."/>
            <person name="Saw J.H."/>
            <person name="Jorgensen S.L."/>
            <person name="Zaremba-Niedzwiedzka K."/>
            <person name="Martijn J."/>
            <person name="Lind A.E."/>
            <person name="van Eijk R."/>
            <person name="Schleper C."/>
            <person name="Guy L."/>
            <person name="Ettema T.J."/>
        </authorList>
    </citation>
    <scope>NUCLEOTIDE SEQUENCE</scope>
</reference>
<dbReference type="SUPFAM" id="SSF88946">
    <property type="entry name" value="Sigma2 domain of RNA polymerase sigma factors"/>
    <property type="match status" value="1"/>
</dbReference>
<dbReference type="InterPro" id="IPR007627">
    <property type="entry name" value="RNA_pol_sigma70_r2"/>
</dbReference>
<gene>
    <name evidence="7" type="ORF">LCGC14_2581520</name>
</gene>
<comment type="caution">
    <text evidence="7">The sequence shown here is derived from an EMBL/GenBank/DDBJ whole genome shotgun (WGS) entry which is preliminary data.</text>
</comment>
<dbReference type="AlphaFoldDB" id="A0A0F9AEP5"/>
<dbReference type="Pfam" id="PF04545">
    <property type="entry name" value="Sigma70_r4"/>
    <property type="match status" value="1"/>
</dbReference>
<evidence type="ECO:0000256" key="4">
    <source>
        <dbReference type="ARBA" id="ARBA00023163"/>
    </source>
</evidence>
<dbReference type="GO" id="GO:0003677">
    <property type="term" value="F:DNA binding"/>
    <property type="evidence" value="ECO:0007669"/>
    <property type="project" value="UniProtKB-KW"/>
</dbReference>
<proteinExistence type="predicted"/>
<keyword evidence="1" id="KW-0805">Transcription regulation</keyword>